<dbReference type="InterPro" id="IPR005216">
    <property type="entry name" value="Citrate_lyase_ligase"/>
</dbReference>
<gene>
    <name evidence="5" type="ORF">C8D98_0416</name>
</gene>
<accession>A0A4R1KF38</accession>
<sequence length="336" mass="37767">MVSYLLTDNRIQEARNLLTDSGLDFDPDFDVFLGVYEHDSLIATGARSKNILKMVAVHPDHRDTGVFAEIINALITDAFRAGYEHTFVFTKPVYVQSFRYLNFSPLAQTDSVAVLEYGHSIKDYLKKWKSEVRPGKNSGLVMNCNPFTNGHRYLVETASACSDNVYLFVVEEDSSLIPFSARLNLVKKGVEDLANVHVIPTGPYAVSRITFPSYFLKDSEKVTSEQLRLDLSIFCEQIAPVFGITRRFAGQEPVCRLTAMYNEAMREILPQYGIEFTEIERKTAGGHIISASAVRRMLLAGEYDKLREMVPEATYKYLTENTGVLISKNATPVLSS</sequence>
<keyword evidence="2 3" id="KW-0067">ATP-binding</keyword>
<dbReference type="SUPFAM" id="SSF52374">
    <property type="entry name" value="Nucleotidylyl transferase"/>
    <property type="match status" value="1"/>
</dbReference>
<dbReference type="SMART" id="SM00764">
    <property type="entry name" value="Citrate_ly_lig"/>
    <property type="match status" value="1"/>
</dbReference>
<dbReference type="PIRSF" id="PIRSF005751">
    <property type="entry name" value="Acet_citr_lig"/>
    <property type="match status" value="1"/>
</dbReference>
<dbReference type="InterPro" id="IPR016181">
    <property type="entry name" value="Acyl_CoA_acyltransferase"/>
</dbReference>
<evidence type="ECO:0000313" key="5">
    <source>
        <dbReference type="EMBL" id="TCK61909.1"/>
    </source>
</evidence>
<evidence type="ECO:0000313" key="6">
    <source>
        <dbReference type="Proteomes" id="UP000294614"/>
    </source>
</evidence>
<dbReference type="Gene3D" id="3.40.50.620">
    <property type="entry name" value="HUPs"/>
    <property type="match status" value="1"/>
</dbReference>
<dbReference type="EMBL" id="SMGG01000003">
    <property type="protein sequence ID" value="TCK61909.1"/>
    <property type="molecule type" value="Genomic_DNA"/>
</dbReference>
<name>A0A4R1KF38_9BACT</name>
<dbReference type="Pfam" id="PF08218">
    <property type="entry name" value="Citrate_ly_lig"/>
    <property type="match status" value="1"/>
</dbReference>
<evidence type="ECO:0000256" key="2">
    <source>
        <dbReference type="ARBA" id="ARBA00022840"/>
    </source>
</evidence>
<dbReference type="EC" id="6.2.1.22" evidence="3"/>
<dbReference type="Proteomes" id="UP000294614">
    <property type="component" value="Unassembled WGS sequence"/>
</dbReference>
<proteinExistence type="predicted"/>
<dbReference type="GO" id="GO:0008771">
    <property type="term" value="F:[citrate (pro-3S)-lyase] ligase activity"/>
    <property type="evidence" value="ECO:0007669"/>
    <property type="project" value="UniProtKB-EC"/>
</dbReference>
<dbReference type="GO" id="GO:0016747">
    <property type="term" value="F:acyltransferase activity, transferring groups other than amino-acyl groups"/>
    <property type="evidence" value="ECO:0007669"/>
    <property type="project" value="InterPro"/>
</dbReference>
<dbReference type="GO" id="GO:0005524">
    <property type="term" value="F:ATP binding"/>
    <property type="evidence" value="ECO:0007669"/>
    <property type="project" value="UniProtKB-UniRule"/>
</dbReference>
<comment type="caution">
    <text evidence="5">The sequence shown here is derived from an EMBL/GenBank/DDBJ whole genome shotgun (WGS) entry which is preliminary data.</text>
</comment>
<dbReference type="InterPro" id="IPR013166">
    <property type="entry name" value="Citrate_lyase_ligase_C"/>
</dbReference>
<evidence type="ECO:0000256" key="3">
    <source>
        <dbReference type="PIRNR" id="PIRNR005751"/>
    </source>
</evidence>
<organism evidence="5 6">
    <name type="scientific">Seleniivibrio woodruffii</name>
    <dbReference type="NCBI Taxonomy" id="1078050"/>
    <lineage>
        <taxon>Bacteria</taxon>
        <taxon>Pseudomonadati</taxon>
        <taxon>Deferribacterota</taxon>
        <taxon>Deferribacteres</taxon>
        <taxon>Deferribacterales</taxon>
        <taxon>Geovibrionaceae</taxon>
        <taxon>Seleniivibrio</taxon>
    </lineage>
</organism>
<dbReference type="RefSeq" id="WP_132871575.1">
    <property type="nucleotide sequence ID" value="NZ_SMGG01000003.1"/>
</dbReference>
<dbReference type="GO" id="GO:0016829">
    <property type="term" value="F:lyase activity"/>
    <property type="evidence" value="ECO:0007669"/>
    <property type="project" value="UniProtKB-KW"/>
</dbReference>
<evidence type="ECO:0000256" key="1">
    <source>
        <dbReference type="ARBA" id="ARBA00022741"/>
    </source>
</evidence>
<dbReference type="SUPFAM" id="SSF55729">
    <property type="entry name" value="Acyl-CoA N-acyltransferases (Nat)"/>
    <property type="match status" value="1"/>
</dbReference>
<reference evidence="5 6" key="1">
    <citation type="submission" date="2019-03" db="EMBL/GenBank/DDBJ databases">
        <title>Genomic Encyclopedia of Type Strains, Phase IV (KMG-IV): sequencing the most valuable type-strain genomes for metagenomic binning, comparative biology and taxonomic classification.</title>
        <authorList>
            <person name="Goeker M."/>
        </authorList>
    </citation>
    <scope>NUCLEOTIDE SEQUENCE [LARGE SCALE GENOMIC DNA]</scope>
    <source>
        <strain evidence="5 6">DSM 24984</strain>
    </source>
</reference>
<dbReference type="PANTHER" id="PTHR40599">
    <property type="entry name" value="[CITRATE [PRO-3S]-LYASE] LIGASE"/>
    <property type="match status" value="1"/>
</dbReference>
<dbReference type="AlphaFoldDB" id="A0A4R1KF38"/>
<comment type="function">
    <text evidence="3">Acetylation of prosthetic group (2-(5''-phosphoribosyl)-3'-dephosphocoenzyme-A) of the gamma subunit of citrate lyase.</text>
</comment>
<evidence type="ECO:0000259" key="4">
    <source>
        <dbReference type="PROSITE" id="PS51186"/>
    </source>
</evidence>
<keyword evidence="3 5" id="KW-0436">Ligase</keyword>
<keyword evidence="5" id="KW-0456">Lyase</keyword>
<dbReference type="PANTHER" id="PTHR40599:SF1">
    <property type="entry name" value="[CITRATE [PRO-3S]-LYASE] LIGASE"/>
    <property type="match status" value="1"/>
</dbReference>
<protein>
    <recommendedName>
        <fullName evidence="3">[Citrate [pro-3S]-lyase] ligase</fullName>
        <ecNumber evidence="3">6.2.1.22</ecNumber>
    </recommendedName>
</protein>
<dbReference type="InterPro" id="IPR000182">
    <property type="entry name" value="GNAT_dom"/>
</dbReference>
<feature type="domain" description="N-acetyltransferase" evidence="4">
    <location>
        <begin position="1"/>
        <end position="139"/>
    </location>
</feature>
<keyword evidence="1 3" id="KW-0547">Nucleotide-binding</keyword>
<dbReference type="PROSITE" id="PS51186">
    <property type="entry name" value="GNAT"/>
    <property type="match status" value="1"/>
</dbReference>
<dbReference type="InterPro" id="IPR014729">
    <property type="entry name" value="Rossmann-like_a/b/a_fold"/>
</dbReference>
<dbReference type="NCBIfam" id="TIGR00124">
    <property type="entry name" value="cit_ly_ligase"/>
    <property type="match status" value="1"/>
</dbReference>
<comment type="catalytic activity">
    <reaction evidence="3">
        <text>holo-[citrate lyase ACP] + acetate + ATP = acetyl-[citrate lyase ACP] + AMP + diphosphate</text>
        <dbReference type="Rhea" id="RHEA:23788"/>
        <dbReference type="Rhea" id="RHEA-COMP:10158"/>
        <dbReference type="Rhea" id="RHEA-COMP:13710"/>
        <dbReference type="ChEBI" id="CHEBI:30089"/>
        <dbReference type="ChEBI" id="CHEBI:30616"/>
        <dbReference type="ChEBI" id="CHEBI:33019"/>
        <dbReference type="ChEBI" id="CHEBI:82683"/>
        <dbReference type="ChEBI" id="CHEBI:137976"/>
        <dbReference type="ChEBI" id="CHEBI:456215"/>
        <dbReference type="EC" id="6.2.1.22"/>
    </reaction>
</comment>
<dbReference type="OrthoDB" id="9779753at2"/>
<keyword evidence="6" id="KW-1185">Reference proteome</keyword>